<keyword evidence="1" id="KW-0614">Plasmid</keyword>
<dbReference type="Proteomes" id="UP000267630">
    <property type="component" value="Plasmid 2"/>
</dbReference>
<accession>A0A7Z9CPZ9</accession>
<reference evidence="1 2" key="1">
    <citation type="submission" date="2018-12" db="EMBL/GenBank/DDBJ databases">
        <authorList>
            <consortium name="Pathogen Informatics"/>
        </authorList>
    </citation>
    <scope>NUCLEOTIDE SEQUENCE [LARGE SCALE GENOMIC DNA]</scope>
    <source>
        <strain evidence="1 2">NCTC9997</strain>
        <plasmid evidence="1 2">2</plasmid>
    </source>
</reference>
<evidence type="ECO:0000313" key="2">
    <source>
        <dbReference type="Proteomes" id="UP000267630"/>
    </source>
</evidence>
<proteinExistence type="predicted"/>
<geneLocation type="plasmid" evidence="1 2">
    <name>2</name>
</geneLocation>
<gene>
    <name evidence="1" type="primary">traJ</name>
    <name evidence="1" type="ORF">NCTC9997_00088</name>
</gene>
<protein>
    <recommendedName>
        <fullName evidence="3">Conjugal transfer transcriptional regulator TraJ</fullName>
    </recommendedName>
</protein>
<name>A0A7Z9CPZ9_RAOTE</name>
<dbReference type="Gene3D" id="3.30.450.20">
    <property type="entry name" value="PAS domain"/>
    <property type="match status" value="1"/>
</dbReference>
<dbReference type="AlphaFoldDB" id="A0A7Z9CPZ9"/>
<organism evidence="1 2">
    <name type="scientific">Raoultella terrigena</name>
    <name type="common">Klebsiella terrigena</name>
    <dbReference type="NCBI Taxonomy" id="577"/>
    <lineage>
        <taxon>Bacteria</taxon>
        <taxon>Pseudomonadati</taxon>
        <taxon>Pseudomonadota</taxon>
        <taxon>Gammaproteobacteria</taxon>
        <taxon>Enterobacterales</taxon>
        <taxon>Enterobacteriaceae</taxon>
        <taxon>Klebsiella/Raoultella group</taxon>
        <taxon>Raoultella</taxon>
    </lineage>
</organism>
<evidence type="ECO:0008006" key="3">
    <source>
        <dbReference type="Google" id="ProtNLM"/>
    </source>
</evidence>
<keyword evidence="2" id="KW-1185">Reference proteome</keyword>
<dbReference type="EMBL" id="LR134252">
    <property type="protein sequence ID" value="VED42742.1"/>
    <property type="molecule type" value="Genomic_DNA"/>
</dbReference>
<evidence type="ECO:0000313" key="1">
    <source>
        <dbReference type="EMBL" id="VED42742.1"/>
    </source>
</evidence>
<sequence length="234" mass="27161">MCAMDRSSDDSLSQSVRDALNHIKELYHSSPVSVCVRNDRHEVLYANSSFQQVYDFFQLESNKSIFSGNSVKLEYILSQFEFDCMSLGKGCVLCKNFSCGDYYFQVRMECMFISDECLYVLWQINLLIQLPLVGRKIEFGDNPNADVSFEFVISKIPVRNLAVLSFSILGFTYAETAFYVDLPVSTVRKRVEKSREIIKESFSSYSIFIMHIYKTKRIFFFVDFVSELFDVKNL</sequence>